<dbReference type="EMBL" id="BPLR01005485">
    <property type="protein sequence ID" value="GIY02707.1"/>
    <property type="molecule type" value="Genomic_DNA"/>
</dbReference>
<name>A0AAV4Q063_CAEEX</name>
<keyword evidence="2" id="KW-1185">Reference proteome</keyword>
<reference evidence="1 2" key="1">
    <citation type="submission" date="2021-06" db="EMBL/GenBank/DDBJ databases">
        <title>Caerostris extrusa draft genome.</title>
        <authorList>
            <person name="Kono N."/>
            <person name="Arakawa K."/>
        </authorList>
    </citation>
    <scope>NUCLEOTIDE SEQUENCE [LARGE SCALE GENOMIC DNA]</scope>
</reference>
<gene>
    <name evidence="1" type="ORF">CEXT_111731</name>
</gene>
<proteinExistence type="predicted"/>
<dbReference type="Proteomes" id="UP001054945">
    <property type="component" value="Unassembled WGS sequence"/>
</dbReference>
<sequence>MNRAQRPLFSPPPSHNSFLGALSFTPHLELISCNSHTYATPAVMYCREQKIRLNKIRTKTLPKGTGTHSFNGDNGLYLSRRIWSSTPAPPTPPPPPQARTAENKKIRFRKIRARHCPKGTGTHSLPSGGWRRILPRWQSLIRYLVGDRPYTGKLASPAGKLPDPIKHLRRVGCRIDRDFH</sequence>
<dbReference type="AlphaFoldDB" id="A0AAV4Q063"/>
<evidence type="ECO:0000313" key="1">
    <source>
        <dbReference type="EMBL" id="GIY02707.1"/>
    </source>
</evidence>
<evidence type="ECO:0000313" key="2">
    <source>
        <dbReference type="Proteomes" id="UP001054945"/>
    </source>
</evidence>
<accession>A0AAV4Q063</accession>
<organism evidence="1 2">
    <name type="scientific">Caerostris extrusa</name>
    <name type="common">Bark spider</name>
    <name type="synonym">Caerostris bankana</name>
    <dbReference type="NCBI Taxonomy" id="172846"/>
    <lineage>
        <taxon>Eukaryota</taxon>
        <taxon>Metazoa</taxon>
        <taxon>Ecdysozoa</taxon>
        <taxon>Arthropoda</taxon>
        <taxon>Chelicerata</taxon>
        <taxon>Arachnida</taxon>
        <taxon>Araneae</taxon>
        <taxon>Araneomorphae</taxon>
        <taxon>Entelegynae</taxon>
        <taxon>Araneoidea</taxon>
        <taxon>Araneidae</taxon>
        <taxon>Caerostris</taxon>
    </lineage>
</organism>
<comment type="caution">
    <text evidence="1">The sequence shown here is derived from an EMBL/GenBank/DDBJ whole genome shotgun (WGS) entry which is preliminary data.</text>
</comment>
<protein>
    <submittedName>
        <fullName evidence="1">Uncharacterized protein</fullName>
    </submittedName>
</protein>